<proteinExistence type="predicted"/>
<evidence type="ECO:0000313" key="1">
    <source>
        <dbReference type="EMBL" id="PWA97839.1"/>
    </source>
</evidence>
<keyword evidence="2" id="KW-1185">Reference proteome</keyword>
<organism evidence="1 2">
    <name type="scientific">Artemisia annua</name>
    <name type="common">Sweet wormwood</name>
    <dbReference type="NCBI Taxonomy" id="35608"/>
    <lineage>
        <taxon>Eukaryota</taxon>
        <taxon>Viridiplantae</taxon>
        <taxon>Streptophyta</taxon>
        <taxon>Embryophyta</taxon>
        <taxon>Tracheophyta</taxon>
        <taxon>Spermatophyta</taxon>
        <taxon>Magnoliopsida</taxon>
        <taxon>eudicotyledons</taxon>
        <taxon>Gunneridae</taxon>
        <taxon>Pentapetalae</taxon>
        <taxon>asterids</taxon>
        <taxon>campanulids</taxon>
        <taxon>Asterales</taxon>
        <taxon>Asteraceae</taxon>
        <taxon>Asteroideae</taxon>
        <taxon>Anthemideae</taxon>
        <taxon>Artemisiinae</taxon>
        <taxon>Artemisia</taxon>
    </lineage>
</organism>
<name>A0A2U1QIJ6_ARTAN</name>
<comment type="caution">
    <text evidence="1">The sequence shown here is derived from an EMBL/GenBank/DDBJ whole genome shotgun (WGS) entry which is preliminary data.</text>
</comment>
<sequence>MPTHLESGLVVMSPSVGSRCQFVKRNGPCISDAGQACPFKFFHSCKFGISSSSRLLAHLKRDHLGWDDGKEALRNAISEDLGLFGDVVEALQNINQWLCGRCMALHALSRGCHHEDGVAKFLRNVDGKGEFIIGIPKPCQPIVEPAAEPDIGSKLVVDISLLERLFAMPITTVKSIPRLVD</sequence>
<dbReference type="Proteomes" id="UP000245207">
    <property type="component" value="Unassembled WGS sequence"/>
</dbReference>
<accession>A0A2U1QIJ6</accession>
<evidence type="ECO:0000313" key="2">
    <source>
        <dbReference type="Proteomes" id="UP000245207"/>
    </source>
</evidence>
<protein>
    <submittedName>
        <fullName evidence="1">Uncharacterized protein</fullName>
    </submittedName>
</protein>
<dbReference type="EMBL" id="PKPP01000097">
    <property type="protein sequence ID" value="PWA97839.1"/>
    <property type="molecule type" value="Genomic_DNA"/>
</dbReference>
<reference evidence="1 2" key="1">
    <citation type="journal article" date="2018" name="Mol. Plant">
        <title>The genome of Artemisia annua provides insight into the evolution of Asteraceae family and artemisinin biosynthesis.</title>
        <authorList>
            <person name="Shen Q."/>
            <person name="Zhang L."/>
            <person name="Liao Z."/>
            <person name="Wang S."/>
            <person name="Yan T."/>
            <person name="Shi P."/>
            <person name="Liu M."/>
            <person name="Fu X."/>
            <person name="Pan Q."/>
            <person name="Wang Y."/>
            <person name="Lv Z."/>
            <person name="Lu X."/>
            <person name="Zhang F."/>
            <person name="Jiang W."/>
            <person name="Ma Y."/>
            <person name="Chen M."/>
            <person name="Hao X."/>
            <person name="Li L."/>
            <person name="Tang Y."/>
            <person name="Lv G."/>
            <person name="Zhou Y."/>
            <person name="Sun X."/>
            <person name="Brodelius P.E."/>
            <person name="Rose J.K.C."/>
            <person name="Tang K."/>
        </authorList>
    </citation>
    <scope>NUCLEOTIDE SEQUENCE [LARGE SCALE GENOMIC DNA]</scope>
    <source>
        <strain evidence="2">cv. Huhao1</strain>
        <tissue evidence="1">Leaf</tissue>
    </source>
</reference>
<dbReference type="AlphaFoldDB" id="A0A2U1QIJ6"/>
<gene>
    <name evidence="1" type="ORF">CTI12_AA025070</name>
</gene>